<evidence type="ECO:0000256" key="7">
    <source>
        <dbReference type="ARBA" id="ARBA00048679"/>
    </source>
</evidence>
<evidence type="ECO:0000313" key="13">
    <source>
        <dbReference type="Proteomes" id="UP000217895"/>
    </source>
</evidence>
<evidence type="ECO:0000256" key="6">
    <source>
        <dbReference type="ARBA" id="ARBA00047899"/>
    </source>
</evidence>
<dbReference type="InterPro" id="IPR016252">
    <property type="entry name" value="Ser/Thr_kinase_SpkB"/>
</dbReference>
<evidence type="ECO:0000256" key="10">
    <source>
        <dbReference type="SAM" id="MobiDB-lite"/>
    </source>
</evidence>
<dbReference type="NCBIfam" id="NF045510">
    <property type="entry name" value="4Cys_prefix_kin"/>
    <property type="match status" value="1"/>
</dbReference>
<comment type="similarity">
    <text evidence="8">Belongs to the protein kinase superfamily. Ser/Thr protein kinase family.</text>
</comment>
<keyword evidence="5 8" id="KW-0067">ATP-binding</keyword>
<dbReference type="InterPro" id="IPR011009">
    <property type="entry name" value="Kinase-like_dom_sf"/>
</dbReference>
<gene>
    <name evidence="12" type="ORF">NIES2135_49090</name>
</gene>
<dbReference type="Pfam" id="PF00069">
    <property type="entry name" value="Pkinase"/>
    <property type="match status" value="1"/>
</dbReference>
<dbReference type="Gene3D" id="1.10.510.10">
    <property type="entry name" value="Transferase(Phosphotransferase) domain 1"/>
    <property type="match status" value="1"/>
</dbReference>
<dbReference type="Gene3D" id="2.160.20.80">
    <property type="entry name" value="E3 ubiquitin-protein ligase SopA"/>
    <property type="match status" value="1"/>
</dbReference>
<dbReference type="InterPro" id="IPR017441">
    <property type="entry name" value="Protein_kinase_ATP_BS"/>
</dbReference>
<dbReference type="Pfam" id="PF00805">
    <property type="entry name" value="Pentapeptide"/>
    <property type="match status" value="1"/>
</dbReference>
<dbReference type="GO" id="GO:0004674">
    <property type="term" value="F:protein serine/threonine kinase activity"/>
    <property type="evidence" value="ECO:0007669"/>
    <property type="project" value="UniProtKB-UniRule"/>
</dbReference>
<feature type="domain" description="Protein kinase" evidence="11">
    <location>
        <begin position="34"/>
        <end position="302"/>
    </location>
</feature>
<evidence type="ECO:0000256" key="8">
    <source>
        <dbReference type="PIRNR" id="PIRNR000647"/>
    </source>
</evidence>
<comment type="catalytic activity">
    <reaction evidence="7 8">
        <text>L-seryl-[protein] + ATP = O-phospho-L-seryl-[protein] + ADP + H(+)</text>
        <dbReference type="Rhea" id="RHEA:17989"/>
        <dbReference type="Rhea" id="RHEA-COMP:9863"/>
        <dbReference type="Rhea" id="RHEA-COMP:11604"/>
        <dbReference type="ChEBI" id="CHEBI:15378"/>
        <dbReference type="ChEBI" id="CHEBI:29999"/>
        <dbReference type="ChEBI" id="CHEBI:30616"/>
        <dbReference type="ChEBI" id="CHEBI:83421"/>
        <dbReference type="ChEBI" id="CHEBI:456216"/>
        <dbReference type="EC" id="2.7.11.1"/>
    </reaction>
</comment>
<dbReference type="EMBL" id="AP018203">
    <property type="protein sequence ID" value="BAY58036.1"/>
    <property type="molecule type" value="Genomic_DNA"/>
</dbReference>
<evidence type="ECO:0000256" key="1">
    <source>
        <dbReference type="ARBA" id="ARBA00022527"/>
    </source>
</evidence>
<keyword evidence="2 8" id="KW-0808">Transferase</keyword>
<evidence type="ECO:0000256" key="3">
    <source>
        <dbReference type="ARBA" id="ARBA00022741"/>
    </source>
</evidence>
<evidence type="ECO:0000256" key="2">
    <source>
        <dbReference type="ARBA" id="ARBA00022679"/>
    </source>
</evidence>
<dbReference type="AlphaFoldDB" id="A0A1Z4JMV5"/>
<evidence type="ECO:0000256" key="5">
    <source>
        <dbReference type="ARBA" id="ARBA00022840"/>
    </source>
</evidence>
<evidence type="ECO:0000256" key="4">
    <source>
        <dbReference type="ARBA" id="ARBA00022777"/>
    </source>
</evidence>
<evidence type="ECO:0000259" key="11">
    <source>
        <dbReference type="PROSITE" id="PS50011"/>
    </source>
</evidence>
<evidence type="ECO:0000256" key="9">
    <source>
        <dbReference type="PROSITE-ProRule" id="PRU10141"/>
    </source>
</evidence>
<reference evidence="12 13" key="1">
    <citation type="submission" date="2017-06" db="EMBL/GenBank/DDBJ databases">
        <title>Genome sequencing of cyanobaciteial culture collection at National Institute for Environmental Studies (NIES).</title>
        <authorList>
            <person name="Hirose Y."/>
            <person name="Shimura Y."/>
            <person name="Fujisawa T."/>
            <person name="Nakamura Y."/>
            <person name="Kawachi M."/>
        </authorList>
    </citation>
    <scope>NUCLEOTIDE SEQUENCE [LARGE SCALE GENOMIC DNA]</scope>
    <source>
        <strain evidence="12 13">NIES-2135</strain>
    </source>
</reference>
<dbReference type="PIRSF" id="PIRSF000647">
    <property type="entry name" value="Ser/Thr_PK_SpkB"/>
    <property type="match status" value="1"/>
</dbReference>
<keyword evidence="4 8" id="KW-0418">Kinase</keyword>
<dbReference type="InterPro" id="IPR001646">
    <property type="entry name" value="5peptide_repeat"/>
</dbReference>
<feature type="compositionally biased region" description="Low complexity" evidence="10">
    <location>
        <begin position="331"/>
        <end position="340"/>
    </location>
</feature>
<dbReference type="InterPro" id="IPR000719">
    <property type="entry name" value="Prot_kinase_dom"/>
</dbReference>
<dbReference type="EC" id="2.7.11.1" evidence="8"/>
<protein>
    <recommendedName>
        <fullName evidence="8">Serine/threonine-protein kinase B</fullName>
        <ecNumber evidence="8">2.7.11.1</ecNumber>
    </recommendedName>
</protein>
<dbReference type="SMART" id="SM00220">
    <property type="entry name" value="S_TKc"/>
    <property type="match status" value="1"/>
</dbReference>
<feature type="region of interest" description="Disordered" evidence="10">
    <location>
        <begin position="312"/>
        <end position="388"/>
    </location>
</feature>
<feature type="compositionally biased region" description="Polar residues" evidence="10">
    <location>
        <begin position="345"/>
        <end position="354"/>
    </location>
</feature>
<organism evidence="12 13">
    <name type="scientific">Leptolyngbya boryana NIES-2135</name>
    <dbReference type="NCBI Taxonomy" id="1973484"/>
    <lineage>
        <taxon>Bacteria</taxon>
        <taxon>Bacillati</taxon>
        <taxon>Cyanobacteriota</taxon>
        <taxon>Cyanophyceae</taxon>
        <taxon>Leptolyngbyales</taxon>
        <taxon>Leptolyngbyaceae</taxon>
        <taxon>Leptolyngbya group</taxon>
        <taxon>Leptolyngbya</taxon>
    </lineage>
</organism>
<dbReference type="PROSITE" id="PS00107">
    <property type="entry name" value="PROTEIN_KINASE_ATP"/>
    <property type="match status" value="1"/>
</dbReference>
<accession>A0A1Z4JMV5</accession>
<dbReference type="PANTHER" id="PTHR24363:SF0">
    <property type="entry name" value="SERINE_THREONINE KINASE LIKE DOMAIN CONTAINING 1"/>
    <property type="match status" value="1"/>
</dbReference>
<name>A0A1Z4JMV5_LEPBY</name>
<dbReference type="SUPFAM" id="SSF56112">
    <property type="entry name" value="Protein kinase-like (PK-like)"/>
    <property type="match status" value="1"/>
</dbReference>
<sequence length="530" mass="57945">MSYCLNPVCPSPENLANTERCQACGASLLLRDRYRVLHALGQGGFGATFLAKDESLPGQPYCVIKQLRPTTTAPHVMQMARDLFEREAQTLGRIGNHPQIPRLLDYFEANQEFYLVQEYISGSTLQQEIKRSGAFSEAGVKQFLSEILPIMQYVHSHQVIHRDLKPANLIRRSQDCKLVLIDFGAVKNQVNSVSAASLSDQTALTAYAIGTPGFAPPEQMAMRPVYASDLYALGVTCIYLLTAKSPKDLDYDPATGELLWQKQVHLSEHFAGVLKKMLEVSVRHRFQSANEILRALDLEPYLDSLANSMNSVSTRSTLTKRDPDSQPSSPAARAAMAIRARNQRSESTNLQTGVARNRVMAARPTTRDSGGRTGSNSNTSGNKTQAAPKLDSATLVSLYGKGKRDFASHDLSLLAIPKINLSGAVFHQSNLKQINLQGANLFNADFGKASLQRANLRDTNLAQAYLSNADLEGADLRGANLTQAYLLNANLRNANLCGANLTGAKLTAEQLAMAKTNWLTVRPNGKRGIL</sequence>
<dbReference type="GO" id="GO:0106310">
    <property type="term" value="F:protein serine kinase activity"/>
    <property type="evidence" value="ECO:0007669"/>
    <property type="project" value="RHEA"/>
</dbReference>
<comment type="catalytic activity">
    <reaction evidence="6 8">
        <text>L-threonyl-[protein] + ATP = O-phospho-L-threonyl-[protein] + ADP + H(+)</text>
        <dbReference type="Rhea" id="RHEA:46608"/>
        <dbReference type="Rhea" id="RHEA-COMP:11060"/>
        <dbReference type="Rhea" id="RHEA-COMP:11605"/>
        <dbReference type="ChEBI" id="CHEBI:15378"/>
        <dbReference type="ChEBI" id="CHEBI:30013"/>
        <dbReference type="ChEBI" id="CHEBI:30616"/>
        <dbReference type="ChEBI" id="CHEBI:61977"/>
        <dbReference type="ChEBI" id="CHEBI:456216"/>
        <dbReference type="EC" id="2.7.11.1"/>
    </reaction>
</comment>
<keyword evidence="1 8" id="KW-0723">Serine/threonine-protein kinase</keyword>
<dbReference type="Proteomes" id="UP000217895">
    <property type="component" value="Chromosome"/>
</dbReference>
<dbReference type="GO" id="GO:0005524">
    <property type="term" value="F:ATP binding"/>
    <property type="evidence" value="ECO:0007669"/>
    <property type="project" value="UniProtKB-UniRule"/>
</dbReference>
<feature type="binding site" evidence="9">
    <location>
        <position position="65"/>
    </location>
    <ligand>
        <name>ATP</name>
        <dbReference type="ChEBI" id="CHEBI:30616"/>
    </ligand>
</feature>
<proteinExistence type="inferred from homology"/>
<dbReference type="CDD" id="cd14014">
    <property type="entry name" value="STKc_PknB_like"/>
    <property type="match status" value="1"/>
</dbReference>
<dbReference type="PROSITE" id="PS50011">
    <property type="entry name" value="PROTEIN_KINASE_DOM"/>
    <property type="match status" value="1"/>
</dbReference>
<dbReference type="PANTHER" id="PTHR24363">
    <property type="entry name" value="SERINE/THREONINE PROTEIN KINASE"/>
    <property type="match status" value="1"/>
</dbReference>
<keyword evidence="3 8" id="KW-0547">Nucleotide-binding</keyword>
<keyword evidence="13" id="KW-1185">Reference proteome</keyword>
<dbReference type="SUPFAM" id="SSF141571">
    <property type="entry name" value="Pentapeptide repeat-like"/>
    <property type="match status" value="1"/>
</dbReference>
<evidence type="ECO:0000313" key="12">
    <source>
        <dbReference type="EMBL" id="BAY58036.1"/>
    </source>
</evidence>